<keyword evidence="2" id="KW-0732">Signal</keyword>
<dbReference type="InterPro" id="IPR050300">
    <property type="entry name" value="GDXG_lipolytic_enzyme"/>
</dbReference>
<reference evidence="5" key="1">
    <citation type="submission" date="2021-05" db="EMBL/GenBank/DDBJ databases">
        <authorList>
            <person name="Tanabe Y."/>
        </authorList>
    </citation>
    <scope>NUCLEOTIDE SEQUENCE</scope>
    <source>
        <strain evidence="5">BOTRYCO-1</strain>
    </source>
</reference>
<keyword evidence="6" id="KW-1185">Reference proteome</keyword>
<dbReference type="PANTHER" id="PTHR48081:SF9">
    <property type="entry name" value="CARBOXYLESTERASE"/>
    <property type="match status" value="1"/>
</dbReference>
<dbReference type="Pfam" id="PF20434">
    <property type="entry name" value="BD-FAE"/>
    <property type="match status" value="1"/>
</dbReference>
<sequence length="292" mass="31603">MRNWIIVLIASACLAGCAGPQLLNMAAHVPGKVEHNISYGPLTRQKLDIYNPKTLLPDTPVLVFYHGGSWQFGSKEDYKFFGTSFAASGVQTIIVNYRLYPEVGFPGFVEDGAKALAFIQQSIAKDRPIFIAGHSAGAHIAALIDLDPRYLAAEGTNTCAGVKGLIGIAGPYFFTPIEPVYKEIFPATTLDISMPLQFAATRAPPALFLHGTDDTIVEPKLSEEMAQALIQHGNSAELKLYQGVGHNFILGAISPLLRQTAPTLRDTLDFMRAQKAQGYPGCARKEKSDAPL</sequence>
<feature type="domain" description="Dienelactone hydrolase" evidence="3">
    <location>
        <begin position="195"/>
        <end position="249"/>
    </location>
</feature>
<comment type="caution">
    <text evidence="5">The sequence shown here is derived from an EMBL/GenBank/DDBJ whole genome shotgun (WGS) entry which is preliminary data.</text>
</comment>
<feature type="chain" id="PRO_5047360674" evidence="2">
    <location>
        <begin position="19"/>
        <end position="292"/>
    </location>
</feature>
<dbReference type="SUPFAM" id="SSF53474">
    <property type="entry name" value="alpha/beta-Hydrolases"/>
    <property type="match status" value="1"/>
</dbReference>
<dbReference type="Proteomes" id="UP001161064">
    <property type="component" value="Unassembled WGS sequence"/>
</dbReference>
<dbReference type="PANTHER" id="PTHR48081">
    <property type="entry name" value="AB HYDROLASE SUPERFAMILY PROTEIN C4A8.06C"/>
    <property type="match status" value="1"/>
</dbReference>
<evidence type="ECO:0000313" key="6">
    <source>
        <dbReference type="Proteomes" id="UP001161064"/>
    </source>
</evidence>
<evidence type="ECO:0000259" key="4">
    <source>
        <dbReference type="Pfam" id="PF20434"/>
    </source>
</evidence>
<evidence type="ECO:0000256" key="1">
    <source>
        <dbReference type="ARBA" id="ARBA00022801"/>
    </source>
</evidence>
<protein>
    <submittedName>
        <fullName evidence="5">Esterase</fullName>
    </submittedName>
</protein>
<name>A0ABQ4PX25_9PROT</name>
<evidence type="ECO:0000259" key="3">
    <source>
        <dbReference type="Pfam" id="PF01738"/>
    </source>
</evidence>
<evidence type="ECO:0000313" key="5">
    <source>
        <dbReference type="EMBL" id="GIU67582.1"/>
    </source>
</evidence>
<dbReference type="InterPro" id="IPR029058">
    <property type="entry name" value="AB_hydrolase_fold"/>
</dbReference>
<dbReference type="RefSeq" id="WP_284360525.1">
    <property type="nucleotide sequence ID" value="NZ_BPFZ01000011.1"/>
</dbReference>
<keyword evidence="1" id="KW-0378">Hydrolase</keyword>
<dbReference type="Gene3D" id="3.40.50.1820">
    <property type="entry name" value="alpha/beta hydrolase"/>
    <property type="match status" value="1"/>
</dbReference>
<organism evidence="5 6">
    <name type="scientific">Candidatus Phycosocius spiralis</name>
    <dbReference type="NCBI Taxonomy" id="2815099"/>
    <lineage>
        <taxon>Bacteria</taxon>
        <taxon>Pseudomonadati</taxon>
        <taxon>Pseudomonadota</taxon>
        <taxon>Alphaproteobacteria</taxon>
        <taxon>Caulobacterales</taxon>
        <taxon>Caulobacterales incertae sedis</taxon>
        <taxon>Candidatus Phycosocius</taxon>
    </lineage>
</organism>
<reference evidence="5" key="2">
    <citation type="journal article" date="2023" name="ISME Commun">
        <title>Characterization of a bloom-associated alphaproteobacterial lineage, 'Candidatus Phycosocius': insights into freshwater algal-bacterial interactions.</title>
        <authorList>
            <person name="Tanabe Y."/>
            <person name="Yamaguchi H."/>
            <person name="Yoshida M."/>
            <person name="Kai A."/>
            <person name="Okazaki Y."/>
        </authorList>
    </citation>
    <scope>NUCLEOTIDE SEQUENCE</scope>
    <source>
        <strain evidence="5">BOTRYCO-1</strain>
    </source>
</reference>
<feature type="domain" description="BD-FAE-like" evidence="4">
    <location>
        <begin position="47"/>
        <end position="146"/>
    </location>
</feature>
<accession>A0ABQ4PX25</accession>
<gene>
    <name evidence="5" type="ORF">PsB1_1736</name>
</gene>
<evidence type="ECO:0000256" key="2">
    <source>
        <dbReference type="SAM" id="SignalP"/>
    </source>
</evidence>
<dbReference type="InterPro" id="IPR002925">
    <property type="entry name" value="Dienelactn_hydro"/>
</dbReference>
<dbReference type="InterPro" id="IPR049492">
    <property type="entry name" value="BD-FAE-like_dom"/>
</dbReference>
<feature type="signal peptide" evidence="2">
    <location>
        <begin position="1"/>
        <end position="18"/>
    </location>
</feature>
<dbReference type="EMBL" id="BPFZ01000011">
    <property type="protein sequence ID" value="GIU67582.1"/>
    <property type="molecule type" value="Genomic_DNA"/>
</dbReference>
<proteinExistence type="predicted"/>
<dbReference type="Pfam" id="PF01738">
    <property type="entry name" value="DLH"/>
    <property type="match status" value="1"/>
</dbReference>